<keyword evidence="7" id="KW-0931">ER-Golgi transport</keyword>
<keyword evidence="2" id="KW-0813">Transport</keyword>
<evidence type="ECO:0000313" key="13">
    <source>
        <dbReference type="EMBL" id="TPX51059.1"/>
    </source>
</evidence>
<feature type="repeat" description="WD" evidence="11">
    <location>
        <begin position="327"/>
        <end position="368"/>
    </location>
</feature>
<reference evidence="13 14" key="1">
    <citation type="journal article" date="2019" name="Sci. Rep.">
        <title>Comparative genomics of chytrid fungi reveal insights into the obligate biotrophic and pathogenic lifestyle of Synchytrium endobioticum.</title>
        <authorList>
            <person name="van de Vossenberg B.T.L.H."/>
            <person name="Warris S."/>
            <person name="Nguyen H.D.T."/>
            <person name="van Gent-Pelzer M.P.E."/>
            <person name="Joly D.L."/>
            <person name="van de Geest H.C."/>
            <person name="Bonants P.J.M."/>
            <person name="Smith D.S."/>
            <person name="Levesque C.A."/>
            <person name="van der Lee T.A.J."/>
        </authorList>
    </citation>
    <scope>NUCLEOTIDE SEQUENCE [LARGE SCALE GENOMIC DNA]</scope>
    <source>
        <strain evidence="13 14">LEV6574</strain>
    </source>
</reference>
<keyword evidence="10 12" id="KW-0472">Membrane</keyword>
<gene>
    <name evidence="13" type="ORF">SeLEV6574_g00528</name>
</gene>
<dbReference type="GO" id="GO:0006888">
    <property type="term" value="P:endoplasmic reticulum to Golgi vesicle-mediated transport"/>
    <property type="evidence" value="ECO:0007669"/>
    <property type="project" value="TreeGrafter"/>
</dbReference>
<keyword evidence="9 12" id="KW-1133">Transmembrane helix</keyword>
<dbReference type="GO" id="GO:0005789">
    <property type="term" value="C:endoplasmic reticulum membrane"/>
    <property type="evidence" value="ECO:0007669"/>
    <property type="project" value="UniProtKB-SubCell"/>
</dbReference>
<comment type="caution">
    <text evidence="13">The sequence shown here is derived from an EMBL/GenBank/DDBJ whole genome shotgun (WGS) entry which is preliminary data.</text>
</comment>
<evidence type="ECO:0000256" key="7">
    <source>
        <dbReference type="ARBA" id="ARBA00022892"/>
    </source>
</evidence>
<proteinExistence type="predicted"/>
<protein>
    <submittedName>
        <fullName evidence="13">Uncharacterized protein</fullName>
    </submittedName>
</protein>
<dbReference type="AlphaFoldDB" id="A0A507DH91"/>
<evidence type="ECO:0000256" key="3">
    <source>
        <dbReference type="ARBA" id="ARBA00022574"/>
    </source>
</evidence>
<keyword evidence="5" id="KW-0677">Repeat</keyword>
<evidence type="ECO:0000256" key="5">
    <source>
        <dbReference type="ARBA" id="ARBA00022737"/>
    </source>
</evidence>
<dbReference type="SMART" id="SM00320">
    <property type="entry name" value="WD40"/>
    <property type="match status" value="3"/>
</dbReference>
<evidence type="ECO:0000256" key="12">
    <source>
        <dbReference type="SAM" id="Phobius"/>
    </source>
</evidence>
<name>A0A507DH91_9FUNG</name>
<evidence type="ECO:0000256" key="10">
    <source>
        <dbReference type="ARBA" id="ARBA00023136"/>
    </source>
</evidence>
<evidence type="ECO:0000256" key="6">
    <source>
        <dbReference type="ARBA" id="ARBA00022824"/>
    </source>
</evidence>
<evidence type="ECO:0000256" key="1">
    <source>
        <dbReference type="ARBA" id="ARBA00004389"/>
    </source>
</evidence>
<accession>A0A507DH91</accession>
<dbReference type="SUPFAM" id="SSF50978">
    <property type="entry name" value="WD40 repeat-like"/>
    <property type="match status" value="1"/>
</dbReference>
<evidence type="ECO:0000313" key="14">
    <source>
        <dbReference type="Proteomes" id="UP000320475"/>
    </source>
</evidence>
<dbReference type="PANTHER" id="PTHR23284:SF0">
    <property type="entry name" value="PROLACTIN REGULATORY ELEMENT-BINDING PROTEIN"/>
    <property type="match status" value="1"/>
</dbReference>
<dbReference type="Pfam" id="PF00400">
    <property type="entry name" value="WD40"/>
    <property type="match status" value="2"/>
</dbReference>
<feature type="repeat" description="WD" evidence="11">
    <location>
        <begin position="159"/>
        <end position="178"/>
    </location>
</feature>
<organism evidence="13 14">
    <name type="scientific">Synchytrium endobioticum</name>
    <dbReference type="NCBI Taxonomy" id="286115"/>
    <lineage>
        <taxon>Eukaryota</taxon>
        <taxon>Fungi</taxon>
        <taxon>Fungi incertae sedis</taxon>
        <taxon>Chytridiomycota</taxon>
        <taxon>Chytridiomycota incertae sedis</taxon>
        <taxon>Chytridiomycetes</taxon>
        <taxon>Synchytriales</taxon>
        <taxon>Synchytriaceae</taxon>
        <taxon>Synchytrium</taxon>
    </lineage>
</organism>
<keyword evidence="6" id="KW-0256">Endoplasmic reticulum</keyword>
<dbReference type="PROSITE" id="PS50294">
    <property type="entry name" value="WD_REPEATS_REGION"/>
    <property type="match status" value="1"/>
</dbReference>
<dbReference type="InterPro" id="IPR001680">
    <property type="entry name" value="WD40_rpt"/>
</dbReference>
<keyword evidence="4 12" id="KW-0812">Transmembrane</keyword>
<dbReference type="GO" id="GO:0003400">
    <property type="term" value="P:regulation of COPII vesicle coating"/>
    <property type="evidence" value="ECO:0007669"/>
    <property type="project" value="TreeGrafter"/>
</dbReference>
<dbReference type="GO" id="GO:0005085">
    <property type="term" value="F:guanyl-nucleotide exchange factor activity"/>
    <property type="evidence" value="ECO:0007669"/>
    <property type="project" value="InterPro"/>
</dbReference>
<dbReference type="Gene3D" id="2.130.10.10">
    <property type="entry name" value="YVTN repeat-like/Quinoprotein amine dehydrogenase"/>
    <property type="match status" value="1"/>
</dbReference>
<dbReference type="PANTHER" id="PTHR23284">
    <property type="entry name" value="PROLACTIN REGULATORY ELEMENT BINDING PROTEIN"/>
    <property type="match status" value="1"/>
</dbReference>
<keyword evidence="3 11" id="KW-0853">WD repeat</keyword>
<dbReference type="InterPro" id="IPR036322">
    <property type="entry name" value="WD40_repeat_dom_sf"/>
</dbReference>
<dbReference type="OrthoDB" id="2013972at2759"/>
<dbReference type="Proteomes" id="UP000320475">
    <property type="component" value="Unassembled WGS sequence"/>
</dbReference>
<keyword evidence="8" id="KW-0653">Protein transport</keyword>
<comment type="subcellular location">
    <subcellularLocation>
        <location evidence="1">Endoplasmic reticulum membrane</location>
        <topology evidence="1">Single-pass membrane protein</topology>
    </subcellularLocation>
</comment>
<evidence type="ECO:0000256" key="11">
    <source>
        <dbReference type="PROSITE-ProRule" id="PRU00221"/>
    </source>
</evidence>
<evidence type="ECO:0000256" key="2">
    <source>
        <dbReference type="ARBA" id="ARBA00022448"/>
    </source>
</evidence>
<evidence type="ECO:0000256" key="4">
    <source>
        <dbReference type="ARBA" id="ARBA00022692"/>
    </source>
</evidence>
<dbReference type="EMBL" id="QEAM01000009">
    <property type="protein sequence ID" value="TPX51059.1"/>
    <property type="molecule type" value="Genomic_DNA"/>
</dbReference>
<dbReference type="InterPro" id="IPR045260">
    <property type="entry name" value="Sec12-like"/>
</dbReference>
<dbReference type="InterPro" id="IPR015943">
    <property type="entry name" value="WD40/YVTN_repeat-like_dom_sf"/>
</dbReference>
<evidence type="ECO:0000256" key="8">
    <source>
        <dbReference type="ARBA" id="ARBA00022927"/>
    </source>
</evidence>
<sequence>MFSTPPHKATPVPLPIFCIAFEHFPSRATAEENKGAAAGIRLYAGGGGGPNRSGVPNAVVIYDVDPATLSLTPAGEITFSNQDDACMSLELAHQEKRRYIAVGVNAPPELIQAGDNKNLRLFKFDESLSDNDPNTYTMVKSVQSVPGKKAEHYQRVARFSANGSMVITGTTDGHVHIWTFPALDEHRPPMLVSEEVFDVDIDSESSLLVVVTPSKCQVISIKNGKIVFEISQPKFHKRACEFRACRFGRGSTEDYLYLTLNEKSRRASFIGQWRMDDWKMIRKRQVATKPVTAFALSPDGERMAVGVSDLSVVVLSTHSMNVQARLSNAHSFPVTCIAFSPDSKVVASGSADSSIHLMALPKTSSIPSASAISLLMILLLILGLMLYIREAQEL</sequence>
<feature type="transmembrane region" description="Helical" evidence="12">
    <location>
        <begin position="369"/>
        <end position="388"/>
    </location>
</feature>
<evidence type="ECO:0000256" key="9">
    <source>
        <dbReference type="ARBA" id="ARBA00022989"/>
    </source>
</evidence>
<dbReference type="PROSITE" id="PS50082">
    <property type="entry name" value="WD_REPEATS_2"/>
    <property type="match status" value="2"/>
</dbReference>
<dbReference type="GO" id="GO:0015031">
    <property type="term" value="P:protein transport"/>
    <property type="evidence" value="ECO:0007669"/>
    <property type="project" value="UniProtKB-KW"/>
</dbReference>